<name>A0A9Q8Y6L2_ENSAD</name>
<dbReference type="OrthoDB" id="8280350at2"/>
<evidence type="ECO:0000256" key="1">
    <source>
        <dbReference type="SAM" id="Phobius"/>
    </source>
</evidence>
<dbReference type="AlphaFoldDB" id="A0A9Q8Y6L2"/>
<keyword evidence="1" id="KW-0472">Membrane</keyword>
<dbReference type="RefSeq" id="WP_060515871.1">
    <property type="nucleotide sequence ID" value="NZ_CAXURO020000001.1"/>
</dbReference>
<feature type="transmembrane region" description="Helical" evidence="1">
    <location>
        <begin position="29"/>
        <end position="48"/>
    </location>
</feature>
<dbReference type="EMBL" id="CP098807">
    <property type="protein sequence ID" value="USJ22009.1"/>
    <property type="molecule type" value="Genomic_DNA"/>
</dbReference>
<proteinExistence type="predicted"/>
<dbReference type="Proteomes" id="UP001055460">
    <property type="component" value="Chromosome"/>
</dbReference>
<evidence type="ECO:0008006" key="4">
    <source>
        <dbReference type="Google" id="ProtNLM"/>
    </source>
</evidence>
<reference evidence="2" key="1">
    <citation type="submission" date="2022-06" db="EMBL/GenBank/DDBJ databases">
        <title>Physiological and biochemical characterization and genomic elucidation of a strain of the genus Ensifer adhaerens M8 that combines arsenic oxidation and chromium reduction.</title>
        <authorList>
            <person name="Li X."/>
            <person name="Yu c."/>
        </authorList>
    </citation>
    <scope>NUCLEOTIDE SEQUENCE</scope>
    <source>
        <strain evidence="2">M8</strain>
    </source>
</reference>
<keyword evidence="1" id="KW-1133">Transmembrane helix</keyword>
<protein>
    <recommendedName>
        <fullName evidence="4">DUF3426 domain-containing protein</fullName>
    </recommendedName>
</protein>
<accession>A0A9Q8Y6L2</accession>
<evidence type="ECO:0000313" key="3">
    <source>
        <dbReference type="Proteomes" id="UP001055460"/>
    </source>
</evidence>
<keyword evidence="1" id="KW-0812">Transmembrane</keyword>
<organism evidence="2 3">
    <name type="scientific">Ensifer adhaerens</name>
    <name type="common">Sinorhizobium morelense</name>
    <dbReference type="NCBI Taxonomy" id="106592"/>
    <lineage>
        <taxon>Bacteria</taxon>
        <taxon>Pseudomonadati</taxon>
        <taxon>Pseudomonadota</taxon>
        <taxon>Alphaproteobacteria</taxon>
        <taxon>Hyphomicrobiales</taxon>
        <taxon>Rhizobiaceae</taxon>
        <taxon>Sinorhizobium/Ensifer group</taxon>
        <taxon>Ensifer</taxon>
    </lineage>
</organism>
<gene>
    <name evidence="2" type="ORF">NE863_11860</name>
</gene>
<evidence type="ECO:0000313" key="2">
    <source>
        <dbReference type="EMBL" id="USJ22009.1"/>
    </source>
</evidence>
<sequence length="174" mass="19152">MLWLIALPLGLVVVYLAARFSRFRHWAEPILSVAVALGLLVAFIIWFADRDGRTPAAPPPVETTQPAGLTAADVALEGLTFEQSQPERSFRLRGTVTNKGPQLLEYFRLAVTLENCPDGNCETIGNDTALILARVPAGQSRSFETFLTFPNREGESLTAPKWTTEIQEVRGANR</sequence>